<feature type="transmembrane region" description="Helical" evidence="1">
    <location>
        <begin position="290"/>
        <end position="308"/>
    </location>
</feature>
<keyword evidence="1" id="KW-1133">Transmembrane helix</keyword>
<feature type="transmembrane region" description="Helical" evidence="1">
    <location>
        <begin position="213"/>
        <end position="232"/>
    </location>
</feature>
<evidence type="ECO:0000256" key="1">
    <source>
        <dbReference type="SAM" id="Phobius"/>
    </source>
</evidence>
<gene>
    <name evidence="2" type="ORF">Q8A70_12005</name>
</gene>
<protein>
    <submittedName>
        <fullName evidence="2">Uncharacterized protein</fullName>
    </submittedName>
</protein>
<feature type="transmembrane region" description="Helical" evidence="1">
    <location>
        <begin position="252"/>
        <end position="270"/>
    </location>
</feature>
<comment type="caution">
    <text evidence="2">The sequence shown here is derived from an EMBL/GenBank/DDBJ whole genome shotgun (WGS) entry which is preliminary data.</text>
</comment>
<proteinExistence type="predicted"/>
<dbReference type="Proteomes" id="UP001230156">
    <property type="component" value="Unassembled WGS sequence"/>
</dbReference>
<keyword evidence="1" id="KW-0812">Transmembrane</keyword>
<name>A0ABU0YMF0_9PROT</name>
<dbReference type="EMBL" id="JAUYVI010000004">
    <property type="protein sequence ID" value="MDQ7248397.1"/>
    <property type="molecule type" value="Genomic_DNA"/>
</dbReference>
<evidence type="ECO:0000313" key="2">
    <source>
        <dbReference type="EMBL" id="MDQ7248397.1"/>
    </source>
</evidence>
<evidence type="ECO:0000313" key="3">
    <source>
        <dbReference type="Proteomes" id="UP001230156"/>
    </source>
</evidence>
<feature type="transmembrane region" description="Helical" evidence="1">
    <location>
        <begin position="116"/>
        <end position="137"/>
    </location>
</feature>
<keyword evidence="3" id="KW-1185">Reference proteome</keyword>
<organism evidence="2 3">
    <name type="scientific">Dongia sedimenti</name>
    <dbReference type="NCBI Taxonomy" id="3064282"/>
    <lineage>
        <taxon>Bacteria</taxon>
        <taxon>Pseudomonadati</taxon>
        <taxon>Pseudomonadota</taxon>
        <taxon>Alphaproteobacteria</taxon>
        <taxon>Rhodospirillales</taxon>
        <taxon>Dongiaceae</taxon>
        <taxon>Dongia</taxon>
    </lineage>
</organism>
<keyword evidence="1" id="KW-0472">Membrane</keyword>
<accession>A0ABU0YMF0</accession>
<dbReference type="RefSeq" id="WP_379955880.1">
    <property type="nucleotide sequence ID" value="NZ_JAUYVI010000004.1"/>
</dbReference>
<reference evidence="3" key="1">
    <citation type="submission" date="2023-08" db="EMBL/GenBank/DDBJ databases">
        <title>Rhodospirillaceae gen. nov., a novel taxon isolated from the Yangtze River Yuezi River estuary sludge.</title>
        <authorList>
            <person name="Ruan L."/>
        </authorList>
    </citation>
    <scope>NUCLEOTIDE SEQUENCE [LARGE SCALE GENOMIC DNA]</scope>
    <source>
        <strain evidence="3">R-7</strain>
    </source>
</reference>
<sequence length="331" mass="35637">MLLPFGTGQAEGHAPLTDADIATLHLQRLRQALEDSSLLISFITASKREAPADAVTKLVAAQHAYASAGKLSDAQEAVFWLAYSALANAALPATVDGIRHVALNRRVTFLGWMHRNLWITLTASVVVLAYLAIQVHVVSGSTILNRYDATQIAMAAADEAKTAELKDEATRLEGLVGKWNACPIYPILFPCFDNISEGAPDQVLRAQISLNNLNAYALPLILALLGSCTQVLRSIARRIIDQSMNTIFLPAYYVRVLLGLIIGATIGLFLTPTSGATPTDPLAFLKSLPLLTAAFLAGYAVEIFFALLDKVVNDARAYIAGEKADPRQPDK</sequence>